<feature type="domain" description="Integrase zinc-binding" evidence="2">
    <location>
        <begin position="207"/>
        <end position="250"/>
    </location>
</feature>
<proteinExistence type="predicted"/>
<accession>A0A6L2KUU4</accession>
<dbReference type="Pfam" id="PF17921">
    <property type="entry name" value="Integrase_H2C2"/>
    <property type="match status" value="1"/>
</dbReference>
<evidence type="ECO:0000256" key="1">
    <source>
        <dbReference type="SAM" id="MobiDB-lite"/>
    </source>
</evidence>
<sequence length="609" mass="70682">MGTATNFARISDFINLDGFGLGEMRFHHMLELIFKLDETTVGCTRDIMRHRDSLNRFSEVSWLASGRLVNGSPCDRIDMIIEDLDLEPKIDAVVRSPSRWKELSKETSSKILPSRDGSCREMLKPIDRSLWNEHPFCTIWMVSDQRGAKSFMLGTSMHYWIEFFSDYDYEIRYHHGKANVVVDALKRRSDEALYYLNRIWVPLKGDVRTLIMDEAYKSRYAVHPGADKMYYDLKDVYWWPRMKKEYRRIITIDFVRKLPRTSSGHDTIWVIMDRLTKSAHFLPMREDYKMGRLAKLYLNEIVARYGVLISIISNHDGRYTSWFWKSMQEALGTQLDMSTAYHSQTDGQSVVCFRKKVKLAPRFVGPFEITERIGPAAYRLRIPKELNGVHDTFYVSNLKKSLAEPTLQIPLDHIQVDAKLNFVEELVEILEREFKKLKRRPGVNCSNFQDSSKEMNDIPSQQDLNNLFGPLYEEYYALRLSEVLDNSTANTLDNEGTPSSSLVIVEDNDAPQIISSSEEQTTQESSTPVLDTHSDEQIQEDVAEFDGITIMHSFRTNEFKRLDVCEVVKLLAGRNVIKVKWPWKNKTDAENTVIQNKSRFVAKGYSQQE</sequence>
<dbReference type="Gene3D" id="3.30.420.10">
    <property type="entry name" value="Ribonuclease H-like superfamily/Ribonuclease H"/>
    <property type="match status" value="1"/>
</dbReference>
<dbReference type="SUPFAM" id="SSF53098">
    <property type="entry name" value="Ribonuclease H-like"/>
    <property type="match status" value="1"/>
</dbReference>
<dbReference type="EMBL" id="BKCJ010003166">
    <property type="protein sequence ID" value="GEU53391.1"/>
    <property type="molecule type" value="Genomic_DNA"/>
</dbReference>
<feature type="region of interest" description="Disordered" evidence="1">
    <location>
        <begin position="514"/>
        <end position="535"/>
    </location>
</feature>
<dbReference type="InterPro" id="IPR056924">
    <property type="entry name" value="SH3_Tf2-1"/>
</dbReference>
<protein>
    <submittedName>
        <fullName evidence="4">Uncharacterized protein</fullName>
    </submittedName>
</protein>
<feature type="domain" description="Tf2-1-like SH3-like" evidence="3">
    <location>
        <begin position="350"/>
        <end position="400"/>
    </location>
</feature>
<evidence type="ECO:0000313" key="4">
    <source>
        <dbReference type="EMBL" id="GEU53391.1"/>
    </source>
</evidence>
<dbReference type="InterPro" id="IPR012337">
    <property type="entry name" value="RNaseH-like_sf"/>
</dbReference>
<dbReference type="Pfam" id="PF24626">
    <property type="entry name" value="SH3_Tf2-1"/>
    <property type="match status" value="1"/>
</dbReference>
<dbReference type="Gene3D" id="1.10.340.70">
    <property type="match status" value="1"/>
</dbReference>
<dbReference type="PANTHER" id="PTHR35046">
    <property type="entry name" value="ZINC KNUCKLE (CCHC-TYPE) FAMILY PROTEIN"/>
    <property type="match status" value="1"/>
</dbReference>
<evidence type="ECO:0000259" key="2">
    <source>
        <dbReference type="Pfam" id="PF17921"/>
    </source>
</evidence>
<gene>
    <name evidence="4" type="ORF">Tci_025369</name>
</gene>
<reference evidence="4" key="1">
    <citation type="journal article" date="2019" name="Sci. Rep.">
        <title>Draft genome of Tanacetum cinerariifolium, the natural source of mosquito coil.</title>
        <authorList>
            <person name="Yamashiro T."/>
            <person name="Shiraishi A."/>
            <person name="Satake H."/>
            <person name="Nakayama K."/>
        </authorList>
    </citation>
    <scope>NUCLEOTIDE SEQUENCE</scope>
</reference>
<comment type="caution">
    <text evidence="4">The sequence shown here is derived from an EMBL/GenBank/DDBJ whole genome shotgun (WGS) entry which is preliminary data.</text>
</comment>
<organism evidence="4">
    <name type="scientific">Tanacetum cinerariifolium</name>
    <name type="common">Dalmatian daisy</name>
    <name type="synonym">Chrysanthemum cinerariifolium</name>
    <dbReference type="NCBI Taxonomy" id="118510"/>
    <lineage>
        <taxon>Eukaryota</taxon>
        <taxon>Viridiplantae</taxon>
        <taxon>Streptophyta</taxon>
        <taxon>Embryophyta</taxon>
        <taxon>Tracheophyta</taxon>
        <taxon>Spermatophyta</taxon>
        <taxon>Magnoliopsida</taxon>
        <taxon>eudicotyledons</taxon>
        <taxon>Gunneridae</taxon>
        <taxon>Pentapetalae</taxon>
        <taxon>asterids</taxon>
        <taxon>campanulids</taxon>
        <taxon>Asterales</taxon>
        <taxon>Asteraceae</taxon>
        <taxon>Asteroideae</taxon>
        <taxon>Anthemideae</taxon>
        <taxon>Anthemidinae</taxon>
        <taxon>Tanacetum</taxon>
    </lineage>
</organism>
<feature type="compositionally biased region" description="Low complexity" evidence="1">
    <location>
        <begin position="514"/>
        <end position="527"/>
    </location>
</feature>
<dbReference type="InterPro" id="IPR041588">
    <property type="entry name" value="Integrase_H2C2"/>
</dbReference>
<dbReference type="AlphaFoldDB" id="A0A6L2KUU4"/>
<dbReference type="PANTHER" id="PTHR35046:SF9">
    <property type="entry name" value="RNA-DIRECTED DNA POLYMERASE"/>
    <property type="match status" value="1"/>
</dbReference>
<evidence type="ECO:0000259" key="3">
    <source>
        <dbReference type="Pfam" id="PF24626"/>
    </source>
</evidence>
<name>A0A6L2KUU4_TANCI</name>
<dbReference type="InterPro" id="IPR036397">
    <property type="entry name" value="RNaseH_sf"/>
</dbReference>
<dbReference type="GO" id="GO:0003676">
    <property type="term" value="F:nucleic acid binding"/>
    <property type="evidence" value="ECO:0007669"/>
    <property type="project" value="InterPro"/>
</dbReference>